<evidence type="ECO:0000313" key="6">
    <source>
        <dbReference type="Proteomes" id="UP000244937"/>
    </source>
</evidence>
<evidence type="ECO:0000256" key="1">
    <source>
        <dbReference type="ARBA" id="ARBA00022729"/>
    </source>
</evidence>
<feature type="chain" id="PRO_5015695249" evidence="2">
    <location>
        <begin position="29"/>
        <end position="681"/>
    </location>
</feature>
<dbReference type="Pfam" id="PF08757">
    <property type="entry name" value="CotH"/>
    <property type="match status" value="1"/>
</dbReference>
<dbReference type="AlphaFoldDB" id="A0A2S1SEA5"/>
<evidence type="ECO:0000259" key="3">
    <source>
        <dbReference type="Pfam" id="PF00932"/>
    </source>
</evidence>
<dbReference type="RefSeq" id="WP_108902536.1">
    <property type="nucleotide sequence ID" value="NZ_CP029187.1"/>
</dbReference>
<dbReference type="InterPro" id="IPR026444">
    <property type="entry name" value="Secre_tail"/>
</dbReference>
<proteinExistence type="predicted"/>
<dbReference type="Gene3D" id="2.60.40.1260">
    <property type="entry name" value="Lamin Tail domain"/>
    <property type="match status" value="1"/>
</dbReference>
<accession>A0A2S1SEA5</accession>
<evidence type="ECO:0000256" key="2">
    <source>
        <dbReference type="SAM" id="SignalP"/>
    </source>
</evidence>
<sequence length="681" mass="76081">MKKNCPPNRLLFKIIFSLSLLWQFTAFAQPFTDSNLPIVIINTDGGQEIPDDPRILGDMKIIYRGEGVQNYMTDQNTPAYLNYNGRIDIEIRGSSSQSLPKKPYGFSTKMADNVTNNNVSLLGMPAENDWILNALAFDPSLIRDYLSYNLSRSMGNYASRTAYCEVVINGDYKGLYILQEKVKADGNRVDVTKITTSQNTLPNLSGGYITKCDKTTGGDPVAWTMPNYNGWEVEFIHELPKPQDVTNQQDNYIHTYFTDFQSSVNSSNITTGYPSMIDIPSFVDFMLSNELASNADGYSLSTYFHKDRNAKLRAGPIWDFNLTYGNDLFIWGFDRSHYDVWQFSDGGNDGAKFWTDLFNNTLFKCYLSRRFNELTQPGQPMNLDTLNTFIDNTVAYISAAAVRENNLWGTVPDIDTEIFTLKYWLNQRINWMTNHLGSFTGCSNIVVPNLVINKINYNPNTSGSFTNSNDQEFIEIKNAGNTTINLNGIYFRGTGFVYQFPANQFLVAGGSVFIASKAAIFTNRYGFAPNGEFTRNMSNSNQDLVLADAFGNVIDHVHYYDSAPWPDADGNGNYLQLTSTALDNNLPSSWIAVSMSTLSADGLQAEMSLQLYPNPAKAMLHVDSGETISAIEVFDMGGRLVVSLLPDSDAVTIDTGMLSNGLYLIKVHSGNKTKTQKFAKQ</sequence>
<dbReference type="OrthoDB" id="9803752at2"/>
<dbReference type="NCBIfam" id="TIGR04183">
    <property type="entry name" value="Por_Secre_tail"/>
    <property type="match status" value="1"/>
</dbReference>
<evidence type="ECO:0000259" key="4">
    <source>
        <dbReference type="Pfam" id="PF18962"/>
    </source>
</evidence>
<dbReference type="InterPro" id="IPR036415">
    <property type="entry name" value="Lamin_tail_dom_sf"/>
</dbReference>
<feature type="signal peptide" evidence="2">
    <location>
        <begin position="1"/>
        <end position="28"/>
    </location>
</feature>
<name>A0A2S1SEA5_9FLAO</name>
<dbReference type="Pfam" id="PF00932">
    <property type="entry name" value="LTD"/>
    <property type="match status" value="1"/>
</dbReference>
<dbReference type="KEGG" id="fpal:HYN49_01885"/>
<dbReference type="SUPFAM" id="SSF74853">
    <property type="entry name" value="Lamin A/C globular tail domain"/>
    <property type="match status" value="1"/>
</dbReference>
<evidence type="ECO:0000313" key="5">
    <source>
        <dbReference type="EMBL" id="AWI24738.1"/>
    </source>
</evidence>
<gene>
    <name evidence="5" type="ORF">HYN49_01885</name>
</gene>
<reference evidence="5 6" key="1">
    <citation type="submission" date="2018-05" db="EMBL/GenBank/DDBJ databases">
        <title>Genome sequencing of Flavobacterium sp. HYN0049.</title>
        <authorList>
            <person name="Yi H."/>
            <person name="Baek C."/>
        </authorList>
    </citation>
    <scope>NUCLEOTIDE SEQUENCE [LARGE SCALE GENOMIC DNA]</scope>
    <source>
        <strain evidence="5 6">HYN0049</strain>
    </source>
</reference>
<dbReference type="Proteomes" id="UP000244937">
    <property type="component" value="Chromosome"/>
</dbReference>
<feature type="domain" description="Secretion system C-terminal sorting" evidence="4">
    <location>
        <begin position="611"/>
        <end position="678"/>
    </location>
</feature>
<organism evidence="5 6">
    <name type="scientific">Flavobacterium pallidum</name>
    <dbReference type="NCBI Taxonomy" id="2172098"/>
    <lineage>
        <taxon>Bacteria</taxon>
        <taxon>Pseudomonadati</taxon>
        <taxon>Bacteroidota</taxon>
        <taxon>Flavobacteriia</taxon>
        <taxon>Flavobacteriales</taxon>
        <taxon>Flavobacteriaceae</taxon>
        <taxon>Flavobacterium</taxon>
    </lineage>
</organism>
<dbReference type="InterPro" id="IPR014867">
    <property type="entry name" value="Spore_coat_CotH_CotH2/3/7"/>
</dbReference>
<keyword evidence="1 2" id="KW-0732">Signal</keyword>
<dbReference type="EMBL" id="CP029187">
    <property type="protein sequence ID" value="AWI24738.1"/>
    <property type="molecule type" value="Genomic_DNA"/>
</dbReference>
<dbReference type="InterPro" id="IPR001322">
    <property type="entry name" value="Lamin_tail_dom"/>
</dbReference>
<feature type="domain" description="LTD" evidence="3">
    <location>
        <begin position="448"/>
        <end position="560"/>
    </location>
</feature>
<keyword evidence="6" id="KW-1185">Reference proteome</keyword>
<protein>
    <submittedName>
        <fullName evidence="5">Secretion system protein Por</fullName>
    </submittedName>
</protein>
<dbReference type="Pfam" id="PF18962">
    <property type="entry name" value="Por_Secre_tail"/>
    <property type="match status" value="1"/>
</dbReference>